<dbReference type="PANTHER" id="PTHR47338">
    <property type="entry name" value="ZN(II)2CYS6 TRANSCRIPTION FACTOR (EUROFUNG)-RELATED"/>
    <property type="match status" value="1"/>
</dbReference>
<dbReference type="Pfam" id="PF00172">
    <property type="entry name" value="Zn_clus"/>
    <property type="match status" value="1"/>
</dbReference>
<comment type="caution">
    <text evidence="8">The sequence shown here is derived from an EMBL/GenBank/DDBJ whole genome shotgun (WGS) entry which is preliminary data.</text>
</comment>
<name>A0AAD7QY77_9ASCO</name>
<dbReference type="GO" id="GO:0003677">
    <property type="term" value="F:DNA binding"/>
    <property type="evidence" value="ECO:0007669"/>
    <property type="project" value="InterPro"/>
</dbReference>
<dbReference type="SMART" id="SM00906">
    <property type="entry name" value="Fungal_trans"/>
    <property type="match status" value="1"/>
</dbReference>
<gene>
    <name evidence="8" type="ORF">POJ06DRAFT_2941</name>
</gene>
<feature type="compositionally biased region" description="Polar residues" evidence="6">
    <location>
        <begin position="1"/>
        <end position="12"/>
    </location>
</feature>
<dbReference type="CDD" id="cd12148">
    <property type="entry name" value="fungal_TF_MHR"/>
    <property type="match status" value="1"/>
</dbReference>
<dbReference type="GO" id="GO:0008270">
    <property type="term" value="F:zinc ion binding"/>
    <property type="evidence" value="ECO:0007669"/>
    <property type="project" value="InterPro"/>
</dbReference>
<feature type="region of interest" description="Disordered" evidence="6">
    <location>
        <begin position="632"/>
        <end position="688"/>
    </location>
</feature>
<evidence type="ECO:0000256" key="2">
    <source>
        <dbReference type="ARBA" id="ARBA00022723"/>
    </source>
</evidence>
<feature type="compositionally biased region" description="Polar residues" evidence="6">
    <location>
        <begin position="664"/>
        <end position="677"/>
    </location>
</feature>
<dbReference type="Gene3D" id="4.10.240.10">
    <property type="entry name" value="Zn(2)-C6 fungal-type DNA-binding domain"/>
    <property type="match status" value="1"/>
</dbReference>
<evidence type="ECO:0000259" key="7">
    <source>
        <dbReference type="PROSITE" id="PS50048"/>
    </source>
</evidence>
<comment type="subcellular location">
    <subcellularLocation>
        <location evidence="1">Nucleus</location>
    </subcellularLocation>
</comment>
<reference evidence="8" key="1">
    <citation type="submission" date="2023-03" db="EMBL/GenBank/DDBJ databases">
        <title>Near-Complete genome sequence of Lipomyces tetrasporous NRRL Y-64009, an oleaginous yeast capable of growing on lignocellulosic hydrolysates.</title>
        <authorList>
            <consortium name="Lawrence Berkeley National Laboratory"/>
            <person name="Jagtap S.S."/>
            <person name="Liu J.-J."/>
            <person name="Walukiewicz H.E."/>
            <person name="Pangilinan J."/>
            <person name="Lipzen A."/>
            <person name="Ahrendt S."/>
            <person name="Koriabine M."/>
            <person name="Cobaugh K."/>
            <person name="Salamov A."/>
            <person name="Yoshinaga Y."/>
            <person name="Ng V."/>
            <person name="Daum C."/>
            <person name="Grigoriev I.V."/>
            <person name="Slininger P.J."/>
            <person name="Dien B.S."/>
            <person name="Jin Y.-S."/>
            <person name="Rao C.V."/>
        </authorList>
    </citation>
    <scope>NUCLEOTIDE SEQUENCE</scope>
    <source>
        <strain evidence="8">NRRL Y-64009</strain>
    </source>
</reference>
<protein>
    <submittedName>
        <fullName evidence="8">Fungal-specific transcription factor domain-containing protein</fullName>
    </submittedName>
</protein>
<organism evidence="8 9">
    <name type="scientific">Lipomyces tetrasporus</name>
    <dbReference type="NCBI Taxonomy" id="54092"/>
    <lineage>
        <taxon>Eukaryota</taxon>
        <taxon>Fungi</taxon>
        <taxon>Dikarya</taxon>
        <taxon>Ascomycota</taxon>
        <taxon>Saccharomycotina</taxon>
        <taxon>Lipomycetes</taxon>
        <taxon>Lipomycetales</taxon>
        <taxon>Lipomycetaceae</taxon>
        <taxon>Lipomyces</taxon>
    </lineage>
</organism>
<dbReference type="Pfam" id="PF04082">
    <property type="entry name" value="Fungal_trans"/>
    <property type="match status" value="1"/>
</dbReference>
<keyword evidence="5" id="KW-0539">Nucleus</keyword>
<dbReference type="InterPro" id="IPR007219">
    <property type="entry name" value="XnlR_reg_dom"/>
</dbReference>
<evidence type="ECO:0000313" key="8">
    <source>
        <dbReference type="EMBL" id="KAJ8103531.1"/>
    </source>
</evidence>
<feature type="region of interest" description="Disordered" evidence="6">
    <location>
        <begin position="1"/>
        <end position="38"/>
    </location>
</feature>
<evidence type="ECO:0000256" key="5">
    <source>
        <dbReference type="ARBA" id="ARBA00023242"/>
    </source>
</evidence>
<feature type="region of interest" description="Disordered" evidence="6">
    <location>
        <begin position="106"/>
        <end position="134"/>
    </location>
</feature>
<dbReference type="Proteomes" id="UP001217417">
    <property type="component" value="Unassembled WGS sequence"/>
</dbReference>
<dbReference type="GO" id="GO:0006351">
    <property type="term" value="P:DNA-templated transcription"/>
    <property type="evidence" value="ECO:0007669"/>
    <property type="project" value="InterPro"/>
</dbReference>
<evidence type="ECO:0000256" key="1">
    <source>
        <dbReference type="ARBA" id="ARBA00004123"/>
    </source>
</evidence>
<accession>A0AAD7QY77</accession>
<evidence type="ECO:0000256" key="6">
    <source>
        <dbReference type="SAM" id="MobiDB-lite"/>
    </source>
</evidence>
<dbReference type="PROSITE" id="PS00463">
    <property type="entry name" value="ZN2_CY6_FUNGAL_1"/>
    <property type="match status" value="1"/>
</dbReference>
<keyword evidence="2" id="KW-0479">Metal-binding</keyword>
<dbReference type="InterPro" id="IPR050815">
    <property type="entry name" value="TF_fung"/>
</dbReference>
<dbReference type="GO" id="GO:0005634">
    <property type="term" value="C:nucleus"/>
    <property type="evidence" value="ECO:0007669"/>
    <property type="project" value="UniProtKB-SubCell"/>
</dbReference>
<feature type="compositionally biased region" description="Polar residues" evidence="6">
    <location>
        <begin position="641"/>
        <end position="656"/>
    </location>
</feature>
<dbReference type="InterPro" id="IPR036864">
    <property type="entry name" value="Zn2-C6_fun-type_DNA-bd_sf"/>
</dbReference>
<dbReference type="SMART" id="SM00066">
    <property type="entry name" value="GAL4"/>
    <property type="match status" value="1"/>
</dbReference>
<dbReference type="RefSeq" id="XP_056046981.1">
    <property type="nucleotide sequence ID" value="XM_056190456.1"/>
</dbReference>
<dbReference type="CDD" id="cd00067">
    <property type="entry name" value="GAL4"/>
    <property type="match status" value="1"/>
</dbReference>
<keyword evidence="4" id="KW-0804">Transcription</keyword>
<dbReference type="GO" id="GO:0000981">
    <property type="term" value="F:DNA-binding transcription factor activity, RNA polymerase II-specific"/>
    <property type="evidence" value="ECO:0007669"/>
    <property type="project" value="InterPro"/>
</dbReference>
<keyword evidence="9" id="KW-1185">Reference proteome</keyword>
<dbReference type="GeneID" id="80885622"/>
<dbReference type="PANTHER" id="PTHR47338:SF10">
    <property type="entry name" value="TRANSCRIPTION FACTOR DOMAIN-CONTAINING PROTEIN-RELATED"/>
    <property type="match status" value="1"/>
</dbReference>
<dbReference type="InterPro" id="IPR001138">
    <property type="entry name" value="Zn2Cys6_DnaBD"/>
</dbReference>
<proteinExistence type="predicted"/>
<feature type="domain" description="Zn(2)-C6 fungal-type" evidence="7">
    <location>
        <begin position="45"/>
        <end position="76"/>
    </location>
</feature>
<dbReference type="AlphaFoldDB" id="A0AAD7QY77"/>
<dbReference type="EMBL" id="JARPMG010000001">
    <property type="protein sequence ID" value="KAJ8103531.1"/>
    <property type="molecule type" value="Genomic_DNA"/>
</dbReference>
<evidence type="ECO:0000256" key="3">
    <source>
        <dbReference type="ARBA" id="ARBA00023015"/>
    </source>
</evidence>
<dbReference type="PROSITE" id="PS50048">
    <property type="entry name" value="ZN2_CY6_FUNGAL_2"/>
    <property type="match status" value="1"/>
</dbReference>
<feature type="compositionally biased region" description="Polar residues" evidence="6">
    <location>
        <begin position="28"/>
        <end position="38"/>
    </location>
</feature>
<evidence type="ECO:0000256" key="4">
    <source>
        <dbReference type="ARBA" id="ARBA00023163"/>
    </source>
</evidence>
<sequence length="688" mass="76519">MSEQTPPDSDGSSEPRAMNTDAPAYKAQNEQPKSQQNMPLSKRIACVTCRRKKLRCDGARPACGNCARMLDQRCFYEETRRKSGPRRGYVKMLEQRLAYVEGQLNEKANSSGQIPSPPVSTAATSREQVSPSWPASSQDAQSMFAFTAENPLVGAPQGPLSAQQAMLPSQFGAIDLATDVDLGLSPMATLGASENSFELTPLGMDERLPPQAMMNDLNAQFFETQYDFNPMIHKRQYMASLNYPAEFQPPIYLRYAVWAITASASIKYRQYANVFYTRARKYLEQIQMRSHGEHIMSITYTQAWIFVSQYEFKMLLLPRAWISAGIACRSAIMLQLNIVDIKVSGISQLLPRPSEWIETEERRRTFWCAFAMDRYSSVGTGWPLIIDENNIATDLPASEAAFESGVEEPTFSLAAALNPTSANSDVKLAEFSGFILAVVMFGRCHTHLHFGVSTTGVFGTVLPDFFERFRYLDNALDNIMHSLSLDITRPIGPLSPQRARLIMSIHASSICLHQATVFRTRTSPAYQSEFEASQQRCLQAASEITEIIQDCSHFDVTAFDACTSFCVYIAARCFVQALRTSTNEIDPDKRARLDFLLIALDNMKVDIPIAQSFLLQLEVDLANFLDESSSMQQSVSGRSPAANQATPADSGLQSKLAQVMSPGRRTTSGNDLGNNMVESDDGKFHREA</sequence>
<dbReference type="SUPFAM" id="SSF57701">
    <property type="entry name" value="Zn2/Cys6 DNA-binding domain"/>
    <property type="match status" value="1"/>
</dbReference>
<keyword evidence="3" id="KW-0805">Transcription regulation</keyword>
<evidence type="ECO:0000313" key="9">
    <source>
        <dbReference type="Proteomes" id="UP001217417"/>
    </source>
</evidence>